<dbReference type="Pfam" id="PF01828">
    <property type="entry name" value="Peptidase_A4"/>
    <property type="match status" value="1"/>
</dbReference>
<dbReference type="Gene3D" id="2.60.120.700">
    <property type="entry name" value="Peptidase G1"/>
    <property type="match status" value="1"/>
</dbReference>
<evidence type="ECO:0000313" key="1">
    <source>
        <dbReference type="EMBL" id="MEY8001706.1"/>
    </source>
</evidence>
<dbReference type="SUPFAM" id="SSF49899">
    <property type="entry name" value="Concanavalin A-like lectins/glucanases"/>
    <property type="match status" value="1"/>
</dbReference>
<dbReference type="RefSeq" id="WP_369705598.1">
    <property type="nucleotide sequence ID" value="NZ_JBGEWD010000023.1"/>
</dbReference>
<dbReference type="InterPro" id="IPR013320">
    <property type="entry name" value="ConA-like_dom_sf"/>
</dbReference>
<keyword evidence="2" id="KW-1185">Reference proteome</keyword>
<dbReference type="Proteomes" id="UP001564657">
    <property type="component" value="Unassembled WGS sequence"/>
</dbReference>
<sequence>MAKGQAKDTSNGSYVLSGYFPRRNLINSIRNYHPQSTETTINLPANTEKSSNWAGYIDTPTSQNNSYTSISGSWIVPTISSAQQDTSAAQWIGLGGVNSKDLLQMGTIEEIKNGQPTAEVFWEELPNVAQNIMSIPIGSTISSSISKTSDSTWNLVFTATTPQGQTETKTISTTLDSSYAEEIGTSGEWISEDPSNQYSQLFPLANAGTVKYQSATVNGTLLNSSSNTVHPVAMISSNGNVSIYPSTIETDGESFTTTTNISSIAKHRFNNFPKYTLKNPNSKIHSRKSMSITVIFH</sequence>
<gene>
    <name evidence="1" type="ORF">AB8U03_16165</name>
</gene>
<comment type="caution">
    <text evidence="1">The sequence shown here is derived from an EMBL/GenBank/DDBJ whole genome shotgun (WGS) entry which is preliminary data.</text>
</comment>
<dbReference type="InterPro" id="IPR038656">
    <property type="entry name" value="Peptidase_G1_sf"/>
</dbReference>
<dbReference type="CDD" id="cd13426">
    <property type="entry name" value="Peptidase_G1"/>
    <property type="match status" value="1"/>
</dbReference>
<reference evidence="1 2" key="1">
    <citation type="submission" date="2024-08" db="EMBL/GenBank/DDBJ databases">
        <title>Clostridium lapicellarii sp. nov., and Clostridium renhuaiense sp. nov., two species isolated from the mud in a fermentation cellar used for producing sauce-flavour Chinese liquors.</title>
        <authorList>
            <person name="Yang F."/>
            <person name="Wang H."/>
            <person name="Chen L.Q."/>
            <person name="Zhou N."/>
            <person name="Lu J.J."/>
            <person name="Pu X.X."/>
            <person name="Wan B."/>
            <person name="Wang L."/>
            <person name="Liu S.J."/>
        </authorList>
    </citation>
    <scope>NUCLEOTIDE SEQUENCE [LARGE SCALE GENOMIC DNA]</scope>
    <source>
        <strain evidence="1 2">MT-5</strain>
    </source>
</reference>
<proteinExistence type="predicted"/>
<protein>
    <submittedName>
        <fullName evidence="1">G1 family glutamic endopeptidase</fullName>
    </submittedName>
</protein>
<organism evidence="1 2">
    <name type="scientific">Clostridium moutaii</name>
    <dbReference type="NCBI Taxonomy" id="3240932"/>
    <lineage>
        <taxon>Bacteria</taxon>
        <taxon>Bacillati</taxon>
        <taxon>Bacillota</taxon>
        <taxon>Clostridia</taxon>
        <taxon>Eubacteriales</taxon>
        <taxon>Clostridiaceae</taxon>
        <taxon>Clostridium</taxon>
    </lineage>
</organism>
<dbReference type="InterPro" id="IPR000250">
    <property type="entry name" value="Peptidase_G1"/>
</dbReference>
<name>A0ABV4BVK0_9CLOT</name>
<dbReference type="EMBL" id="JBGEWD010000023">
    <property type="protein sequence ID" value="MEY8001706.1"/>
    <property type="molecule type" value="Genomic_DNA"/>
</dbReference>
<evidence type="ECO:0000313" key="2">
    <source>
        <dbReference type="Proteomes" id="UP001564657"/>
    </source>
</evidence>
<accession>A0ABV4BVK0</accession>